<keyword evidence="2" id="KW-0597">Phosphoprotein</keyword>
<comment type="caution">
    <text evidence="3">The sequence shown here is derived from an EMBL/GenBank/DDBJ whole genome shotgun (WGS) entry which is preliminary data.</text>
</comment>
<dbReference type="Gene3D" id="3.40.120.10">
    <property type="entry name" value="Alpha-D-Glucose-1,6-Bisphosphate, subunit A, domain 3"/>
    <property type="match status" value="1"/>
</dbReference>
<reference evidence="3" key="2">
    <citation type="journal article" date="2024" name="Plant">
        <title>Genomic evolution and insights into agronomic trait innovations of Sesamum species.</title>
        <authorList>
            <person name="Miao H."/>
            <person name="Wang L."/>
            <person name="Qu L."/>
            <person name="Liu H."/>
            <person name="Sun Y."/>
            <person name="Le M."/>
            <person name="Wang Q."/>
            <person name="Wei S."/>
            <person name="Zheng Y."/>
            <person name="Lin W."/>
            <person name="Duan Y."/>
            <person name="Cao H."/>
            <person name="Xiong S."/>
            <person name="Wang X."/>
            <person name="Wei L."/>
            <person name="Li C."/>
            <person name="Ma Q."/>
            <person name="Ju M."/>
            <person name="Zhao R."/>
            <person name="Li G."/>
            <person name="Mu C."/>
            <person name="Tian Q."/>
            <person name="Mei H."/>
            <person name="Zhang T."/>
            <person name="Gao T."/>
            <person name="Zhang H."/>
        </authorList>
    </citation>
    <scope>NUCLEOTIDE SEQUENCE</scope>
    <source>
        <strain evidence="3">G02</strain>
    </source>
</reference>
<dbReference type="InterPro" id="IPR016055">
    <property type="entry name" value="A-D-PHexomutase_a/b/a-I/II/III"/>
</dbReference>
<dbReference type="InterPro" id="IPR050060">
    <property type="entry name" value="Phosphoglucosamine_mutase"/>
</dbReference>
<dbReference type="GO" id="GO:0005975">
    <property type="term" value="P:carbohydrate metabolic process"/>
    <property type="evidence" value="ECO:0007669"/>
    <property type="project" value="InterPro"/>
</dbReference>
<comment type="cofactor">
    <cofactor evidence="1">
        <name>Mg(2+)</name>
        <dbReference type="ChEBI" id="CHEBI:18420"/>
    </cofactor>
</comment>
<gene>
    <name evidence="3" type="ORF">Sradi_0706900</name>
</gene>
<sequence>MFNSTLTKSEDLLCPVDGSIMIRASRLPYNRNGFKLFTDAGGLGKVVKDILERAPDIYKNFTDEGLREAERKATQSVERVDDMTVYTSDLVAAVRKAAGNSSLCSKEFFLILTIFQISDRPLDGFHIVFDAGNGAGGLFADAVSRGLGGAGVDVIQYGE</sequence>
<accession>A0AAW2VM17</accession>
<evidence type="ECO:0000256" key="2">
    <source>
        <dbReference type="ARBA" id="ARBA00022553"/>
    </source>
</evidence>
<organism evidence="3">
    <name type="scientific">Sesamum radiatum</name>
    <name type="common">Black benniseed</name>
    <dbReference type="NCBI Taxonomy" id="300843"/>
    <lineage>
        <taxon>Eukaryota</taxon>
        <taxon>Viridiplantae</taxon>
        <taxon>Streptophyta</taxon>
        <taxon>Embryophyta</taxon>
        <taxon>Tracheophyta</taxon>
        <taxon>Spermatophyta</taxon>
        <taxon>Magnoliopsida</taxon>
        <taxon>eudicotyledons</taxon>
        <taxon>Gunneridae</taxon>
        <taxon>Pentapetalae</taxon>
        <taxon>asterids</taxon>
        <taxon>lamiids</taxon>
        <taxon>Lamiales</taxon>
        <taxon>Pedaliaceae</taxon>
        <taxon>Sesamum</taxon>
    </lineage>
</organism>
<dbReference type="GO" id="GO:0009570">
    <property type="term" value="C:chloroplast stroma"/>
    <property type="evidence" value="ECO:0007669"/>
    <property type="project" value="TreeGrafter"/>
</dbReference>
<dbReference type="InterPro" id="IPR005841">
    <property type="entry name" value="Alpha-D-phosphohexomutase_SF"/>
</dbReference>
<proteinExistence type="predicted"/>
<dbReference type="PANTHER" id="PTHR42946:SF1">
    <property type="entry name" value="PHOSPHOGLUCOMUTASE (ALPHA-D-GLUCOSE-1,6-BISPHOSPHATE-DEPENDENT)"/>
    <property type="match status" value="1"/>
</dbReference>
<dbReference type="PANTHER" id="PTHR42946">
    <property type="entry name" value="PHOSPHOHEXOSE MUTASE"/>
    <property type="match status" value="1"/>
</dbReference>
<evidence type="ECO:0000256" key="1">
    <source>
        <dbReference type="ARBA" id="ARBA00001946"/>
    </source>
</evidence>
<name>A0AAW2VM17_SESRA</name>
<dbReference type="GO" id="GO:0004615">
    <property type="term" value="F:phosphomannomutase activity"/>
    <property type="evidence" value="ECO:0007669"/>
    <property type="project" value="TreeGrafter"/>
</dbReference>
<dbReference type="AlphaFoldDB" id="A0AAW2VM17"/>
<dbReference type="SUPFAM" id="SSF53738">
    <property type="entry name" value="Phosphoglucomutase, first 3 domains"/>
    <property type="match status" value="1"/>
</dbReference>
<protein>
    <submittedName>
        <fullName evidence="3">Uncharacterized protein</fullName>
    </submittedName>
</protein>
<dbReference type="PRINTS" id="PR00509">
    <property type="entry name" value="PGMPMM"/>
</dbReference>
<evidence type="ECO:0000313" key="3">
    <source>
        <dbReference type="EMBL" id="KAL0430809.1"/>
    </source>
</evidence>
<dbReference type="EMBL" id="JACGWJ010000003">
    <property type="protein sequence ID" value="KAL0430809.1"/>
    <property type="molecule type" value="Genomic_DNA"/>
</dbReference>
<reference evidence="3" key="1">
    <citation type="submission" date="2020-06" db="EMBL/GenBank/DDBJ databases">
        <authorList>
            <person name="Li T."/>
            <person name="Hu X."/>
            <person name="Zhang T."/>
            <person name="Song X."/>
            <person name="Zhang H."/>
            <person name="Dai N."/>
            <person name="Sheng W."/>
            <person name="Hou X."/>
            <person name="Wei L."/>
        </authorList>
    </citation>
    <scope>NUCLEOTIDE SEQUENCE</scope>
    <source>
        <strain evidence="3">G02</strain>
        <tissue evidence="3">Leaf</tissue>
    </source>
</reference>